<comment type="caution">
    <text evidence="1">The sequence shown here is derived from an EMBL/GenBank/DDBJ whole genome shotgun (WGS) entry which is preliminary data.</text>
</comment>
<protein>
    <submittedName>
        <fullName evidence="1">Uncharacterized protein</fullName>
    </submittedName>
</protein>
<proteinExistence type="predicted"/>
<sequence>MSAKYPLLRSIAVDLVPSIPGQGSTDYKLNIAHQLLHAALGTVSPEVACQNRLPIVKLSTPFHSEFLQYNLFQAMERARKNFKMDQWQAMLIAEQAVTALRNARIGVGQVQILIDPQFKKAVKNKAFAALRQNLALDDSTELDPKTATLAIVSGKVPMPDLSWETRLSLAANSPFRHLGDIVYIAASAECYLWQFPPTDSTETAWATHDRCFRSQRHYSAEMGLGFTFITAPTTRENRAFIRGLDNQHQLYTPMIDCRREITEPDLTKVQWQLGNMHREAIRDSGHLHPSLTDLLPGGLASLLRIFGCNECNTLYAQDSHKNPGIPTSCKCHNSKPTPHAK</sequence>
<dbReference type="AlphaFoldDB" id="A0A8I1FXY9"/>
<accession>A0A8I1FXY9</accession>
<dbReference type="EMBL" id="JAEKCZ010000026">
    <property type="protein sequence ID" value="MBJ2259209.1"/>
    <property type="molecule type" value="Genomic_DNA"/>
</dbReference>
<gene>
    <name evidence="1" type="ORF">JFT45_22160</name>
</gene>
<reference evidence="1" key="1">
    <citation type="submission" date="2020-12" db="EMBL/GenBank/DDBJ databases">
        <title>Antibiotic resistance and phylogeny of Pseudomonas spp. isolated over three decades from chicken meat in the Norwegian food chain.</title>
        <authorList>
            <person name="Moen B."/>
        </authorList>
    </citation>
    <scope>NUCLEOTIDE SEQUENCE</scope>
    <source>
        <strain evidence="1">MF6762</strain>
    </source>
</reference>
<evidence type="ECO:0000313" key="2">
    <source>
        <dbReference type="Proteomes" id="UP000658390"/>
    </source>
</evidence>
<dbReference type="RefSeq" id="WP_108184714.1">
    <property type="nucleotide sequence ID" value="NZ_JAEKCZ010000026.1"/>
</dbReference>
<name>A0A8I1FXY9_9PSED</name>
<evidence type="ECO:0000313" key="1">
    <source>
        <dbReference type="EMBL" id="MBJ2259209.1"/>
    </source>
</evidence>
<dbReference type="Proteomes" id="UP000658390">
    <property type="component" value="Unassembled WGS sequence"/>
</dbReference>
<organism evidence="1 2">
    <name type="scientific">Pseudomonas psychrophila</name>
    <dbReference type="NCBI Taxonomy" id="122355"/>
    <lineage>
        <taxon>Bacteria</taxon>
        <taxon>Pseudomonadati</taxon>
        <taxon>Pseudomonadota</taxon>
        <taxon>Gammaproteobacteria</taxon>
        <taxon>Pseudomonadales</taxon>
        <taxon>Pseudomonadaceae</taxon>
        <taxon>Pseudomonas</taxon>
    </lineage>
</organism>